<dbReference type="PANTHER" id="PTHR47204:SF1">
    <property type="entry name" value="RIBONUCLEASE H2 SUBUNIT C"/>
    <property type="match status" value="1"/>
</dbReference>
<gene>
    <name evidence="2" type="primary">AVEN_124549_1</name>
    <name evidence="2" type="ORF">TNCV_4301541</name>
</gene>
<protein>
    <submittedName>
        <fullName evidence="2">Uncharacterized protein</fullName>
    </submittedName>
</protein>
<feature type="region of interest" description="Disordered" evidence="1">
    <location>
        <begin position="192"/>
        <end position="214"/>
    </location>
</feature>
<proteinExistence type="predicted"/>
<evidence type="ECO:0000313" key="3">
    <source>
        <dbReference type="Proteomes" id="UP000887159"/>
    </source>
</evidence>
<evidence type="ECO:0000256" key="1">
    <source>
        <dbReference type="SAM" id="MobiDB-lite"/>
    </source>
</evidence>
<dbReference type="InterPro" id="IPR013924">
    <property type="entry name" value="RNase_H2_suC"/>
</dbReference>
<reference evidence="2" key="1">
    <citation type="submission" date="2020-08" db="EMBL/GenBank/DDBJ databases">
        <title>Multicomponent nature underlies the extraordinary mechanical properties of spider dragline silk.</title>
        <authorList>
            <person name="Kono N."/>
            <person name="Nakamura H."/>
            <person name="Mori M."/>
            <person name="Yoshida Y."/>
            <person name="Ohtoshi R."/>
            <person name="Malay A.D."/>
            <person name="Moran D.A.P."/>
            <person name="Tomita M."/>
            <person name="Numata K."/>
            <person name="Arakawa K."/>
        </authorList>
    </citation>
    <scope>NUCLEOTIDE SEQUENCE</scope>
</reference>
<accession>A0A8X6RU91</accession>
<comment type="caution">
    <text evidence="2">The sequence shown here is derived from an EMBL/GenBank/DDBJ whole genome shotgun (WGS) entry which is preliminary data.</text>
</comment>
<dbReference type="GO" id="GO:0006401">
    <property type="term" value="P:RNA catabolic process"/>
    <property type="evidence" value="ECO:0007669"/>
    <property type="project" value="InterPro"/>
</dbReference>
<dbReference type="Pfam" id="PF08615">
    <property type="entry name" value="RNase_H2_suC"/>
    <property type="match status" value="1"/>
</dbReference>
<dbReference type="AlphaFoldDB" id="A0A8X6RU91"/>
<dbReference type="CDD" id="cd09271">
    <property type="entry name" value="RNase_H2-C"/>
    <property type="match status" value="1"/>
</dbReference>
<dbReference type="EMBL" id="BMAU01021204">
    <property type="protein sequence ID" value="GFX98979.1"/>
    <property type="molecule type" value="Genomic_DNA"/>
</dbReference>
<evidence type="ECO:0000313" key="2">
    <source>
        <dbReference type="EMBL" id="GFX98979.1"/>
    </source>
</evidence>
<keyword evidence="3" id="KW-1185">Reference proteome</keyword>
<name>A0A8X6RU91_TRICX</name>
<sequence length="214" mass="24223">MTTISLNIPIDKIQENANCHLLPCKINYSGACNVSNYFTPYIREQGNHLTCSVRGHPLKGQKVRIPDNYIGVVLKENKNLSISDDKRDLKKVATFKEFTSWNWDIVPSPQDKLVKALQWINLTSVLHKPVTEYANDIKESSKSQVTLSLASSTCCATLVCRGKLRYSKVLNRNVSTLHDFWQQCSLEENYGSTTHGSPLRQRRPPYSPHGWGTS</sequence>
<dbReference type="Gene3D" id="2.40.128.680">
    <property type="match status" value="1"/>
</dbReference>
<dbReference type="PANTHER" id="PTHR47204">
    <property type="entry name" value="OS02G0168900 PROTEIN"/>
    <property type="match status" value="1"/>
</dbReference>
<dbReference type="GO" id="GO:0032299">
    <property type="term" value="C:ribonuclease H2 complex"/>
    <property type="evidence" value="ECO:0007669"/>
    <property type="project" value="InterPro"/>
</dbReference>
<organism evidence="2 3">
    <name type="scientific">Trichonephila clavipes</name>
    <name type="common">Golden silk orbweaver</name>
    <name type="synonym">Nephila clavipes</name>
    <dbReference type="NCBI Taxonomy" id="2585209"/>
    <lineage>
        <taxon>Eukaryota</taxon>
        <taxon>Metazoa</taxon>
        <taxon>Ecdysozoa</taxon>
        <taxon>Arthropoda</taxon>
        <taxon>Chelicerata</taxon>
        <taxon>Arachnida</taxon>
        <taxon>Araneae</taxon>
        <taxon>Araneomorphae</taxon>
        <taxon>Entelegynae</taxon>
        <taxon>Araneoidea</taxon>
        <taxon>Nephilidae</taxon>
        <taxon>Trichonephila</taxon>
    </lineage>
</organism>
<dbReference type="Proteomes" id="UP000887159">
    <property type="component" value="Unassembled WGS sequence"/>
</dbReference>